<comment type="similarity">
    <text evidence="2">Belongs to the natural cytotoxicity receptor (NCR) family.</text>
</comment>
<evidence type="ECO:0000313" key="18">
    <source>
        <dbReference type="Ensembl" id="ENSPSMP00000008665.1"/>
    </source>
</evidence>
<feature type="signal peptide" evidence="16">
    <location>
        <begin position="1"/>
        <end position="16"/>
    </location>
</feature>
<dbReference type="InterPro" id="IPR050412">
    <property type="entry name" value="Ig-like_Receptors_ImmuneReg"/>
</dbReference>
<comment type="subcellular location">
    <subcellularLocation>
        <location evidence="1">Cell membrane</location>
        <topology evidence="1">Single-pass type I membrane protein</topology>
    </subcellularLocation>
</comment>
<evidence type="ECO:0000256" key="4">
    <source>
        <dbReference type="ARBA" id="ARBA00022692"/>
    </source>
</evidence>
<dbReference type="InterPro" id="IPR036179">
    <property type="entry name" value="Ig-like_dom_sf"/>
</dbReference>
<organism evidence="18 19">
    <name type="scientific">Prolemur simus</name>
    <name type="common">Greater bamboo lemur</name>
    <name type="synonym">Hapalemur simus</name>
    <dbReference type="NCBI Taxonomy" id="1328070"/>
    <lineage>
        <taxon>Eukaryota</taxon>
        <taxon>Metazoa</taxon>
        <taxon>Chordata</taxon>
        <taxon>Craniata</taxon>
        <taxon>Vertebrata</taxon>
        <taxon>Euteleostomi</taxon>
        <taxon>Mammalia</taxon>
        <taxon>Eutheria</taxon>
        <taxon>Euarchontoglires</taxon>
        <taxon>Primates</taxon>
        <taxon>Strepsirrhini</taxon>
        <taxon>Lemuriformes</taxon>
        <taxon>Lemuridae</taxon>
        <taxon>Prolemur</taxon>
    </lineage>
</organism>
<feature type="domain" description="Immunoglobulin" evidence="17">
    <location>
        <begin position="131"/>
        <end position="213"/>
    </location>
</feature>
<evidence type="ECO:0000313" key="19">
    <source>
        <dbReference type="Proteomes" id="UP000694414"/>
    </source>
</evidence>
<dbReference type="FunFam" id="2.60.40.10:FF:000049">
    <property type="entry name" value="Leukocyte immunoglobulin-like receptor subfamily B member 1"/>
    <property type="match status" value="2"/>
</dbReference>
<evidence type="ECO:0000256" key="13">
    <source>
        <dbReference type="ARBA" id="ARBA00040484"/>
    </source>
</evidence>
<dbReference type="AlphaFoldDB" id="A0A8C8Z4M5"/>
<dbReference type="SUPFAM" id="SSF48726">
    <property type="entry name" value="Immunoglobulin"/>
    <property type="match status" value="2"/>
</dbReference>
<keyword evidence="7 15" id="KW-1133">Transmembrane helix</keyword>
<keyword evidence="11" id="KW-0325">Glycoprotein</keyword>
<evidence type="ECO:0000256" key="5">
    <source>
        <dbReference type="ARBA" id="ARBA00022729"/>
    </source>
</evidence>
<evidence type="ECO:0000256" key="10">
    <source>
        <dbReference type="ARBA" id="ARBA00023170"/>
    </source>
</evidence>
<keyword evidence="9" id="KW-1015">Disulfide bond</keyword>
<keyword evidence="12" id="KW-0393">Immunoglobulin domain</keyword>
<dbReference type="PANTHER" id="PTHR11738">
    <property type="entry name" value="MHC CLASS I NK CELL RECEPTOR"/>
    <property type="match status" value="1"/>
</dbReference>
<keyword evidence="19" id="KW-1185">Reference proteome</keyword>
<keyword evidence="8 15" id="KW-0472">Membrane</keyword>
<dbReference type="Proteomes" id="UP000694414">
    <property type="component" value="Unplaced"/>
</dbReference>
<dbReference type="GeneTree" id="ENSGT01100000263478"/>
<proteinExistence type="inferred from homology"/>
<dbReference type="Ensembl" id="ENSPSMT00000010189.1">
    <property type="protein sequence ID" value="ENSPSMP00000008665.1"/>
    <property type="gene ID" value="ENSPSMG00000006291.1"/>
</dbReference>
<evidence type="ECO:0000256" key="6">
    <source>
        <dbReference type="ARBA" id="ARBA00022737"/>
    </source>
</evidence>
<protein>
    <recommendedName>
        <fullName evidence="13">Natural cytotoxicity triggering receptor 1</fullName>
    </recommendedName>
    <alternativeName>
        <fullName evidence="14">Natural killer cell p46-related protein</fullName>
    </alternativeName>
</protein>
<dbReference type="SMART" id="SM00409">
    <property type="entry name" value="IG"/>
    <property type="match status" value="2"/>
</dbReference>
<gene>
    <name evidence="18" type="primary">NCR1</name>
</gene>
<evidence type="ECO:0000256" key="3">
    <source>
        <dbReference type="ARBA" id="ARBA00022475"/>
    </source>
</evidence>
<evidence type="ECO:0000256" key="1">
    <source>
        <dbReference type="ARBA" id="ARBA00004251"/>
    </source>
</evidence>
<evidence type="ECO:0000256" key="2">
    <source>
        <dbReference type="ARBA" id="ARBA00006531"/>
    </source>
</evidence>
<evidence type="ECO:0000256" key="8">
    <source>
        <dbReference type="ARBA" id="ARBA00023136"/>
    </source>
</evidence>
<keyword evidence="10" id="KW-0675">Receptor</keyword>
<dbReference type="GO" id="GO:0002764">
    <property type="term" value="P:immune response-regulating signaling pathway"/>
    <property type="evidence" value="ECO:0007669"/>
    <property type="project" value="TreeGrafter"/>
</dbReference>
<reference evidence="18" key="1">
    <citation type="submission" date="2025-08" db="UniProtKB">
        <authorList>
            <consortium name="Ensembl"/>
        </authorList>
    </citation>
    <scope>IDENTIFICATION</scope>
</reference>
<dbReference type="Pfam" id="PF13895">
    <property type="entry name" value="Ig_2"/>
    <property type="match status" value="1"/>
</dbReference>
<dbReference type="Gene3D" id="2.60.40.10">
    <property type="entry name" value="Immunoglobulins"/>
    <property type="match status" value="2"/>
</dbReference>
<dbReference type="PANTHER" id="PTHR11738:SF14">
    <property type="entry name" value="NATURAL CYTOTOXICITY TRIGGERING RECEPTOR 1"/>
    <property type="match status" value="1"/>
</dbReference>
<evidence type="ECO:0000256" key="11">
    <source>
        <dbReference type="ARBA" id="ARBA00023180"/>
    </source>
</evidence>
<sequence>MPSTVTTLLCLGLCLSQRISTQKQTLSKPIIWAKPSFMVPKGNPVTIWCQGTHEAVEYRLHFGGSLSAFERLKPPRPMKKVQFRIPAMTLRTAGQYRCFYQSGELWSESSDLLDLVVTGMYDDDTPTLSVHPGPTVTSGEYVTFYCRLGTATTLFFLLKEGRASHIEHRHGNTQAEFSVGPVTTAHQGTYKCFSSYNSYVWSVPSEPVELLVTGDVGNTTLAPTDPTTSADSWEPYLLTPKTGFQGGYAFWNHTTQNLLRIGLSFLVLVALVCFLGEDWLSRKRTREGTNASRRKCRGRLRTQP</sequence>
<keyword evidence="4 15" id="KW-0812">Transmembrane</keyword>
<accession>A0A8C8Z4M5</accession>
<dbReference type="GO" id="GO:0005886">
    <property type="term" value="C:plasma membrane"/>
    <property type="evidence" value="ECO:0007669"/>
    <property type="project" value="UniProtKB-SubCell"/>
</dbReference>
<feature type="domain" description="Immunoglobulin" evidence="17">
    <location>
        <begin position="34"/>
        <end position="118"/>
    </location>
</feature>
<evidence type="ECO:0000256" key="16">
    <source>
        <dbReference type="SAM" id="SignalP"/>
    </source>
</evidence>
<dbReference type="CDD" id="cd05751">
    <property type="entry name" value="IgC2_D1_LILR_KIR_like"/>
    <property type="match status" value="1"/>
</dbReference>
<keyword evidence="3" id="KW-1003">Cell membrane</keyword>
<evidence type="ECO:0000259" key="17">
    <source>
        <dbReference type="SMART" id="SM00409"/>
    </source>
</evidence>
<evidence type="ECO:0000256" key="15">
    <source>
        <dbReference type="SAM" id="Phobius"/>
    </source>
</evidence>
<evidence type="ECO:0000256" key="9">
    <source>
        <dbReference type="ARBA" id="ARBA00023157"/>
    </source>
</evidence>
<evidence type="ECO:0000256" key="14">
    <source>
        <dbReference type="ARBA" id="ARBA00041225"/>
    </source>
</evidence>
<evidence type="ECO:0000256" key="12">
    <source>
        <dbReference type="ARBA" id="ARBA00023319"/>
    </source>
</evidence>
<dbReference type="InterPro" id="IPR003599">
    <property type="entry name" value="Ig_sub"/>
</dbReference>
<name>A0A8C8Z4M5_PROSS</name>
<keyword evidence="5 16" id="KW-0732">Signal</keyword>
<feature type="chain" id="PRO_5034569122" description="Natural cytotoxicity triggering receptor 1" evidence="16">
    <location>
        <begin position="17"/>
        <end position="304"/>
    </location>
</feature>
<dbReference type="InterPro" id="IPR013783">
    <property type="entry name" value="Ig-like_fold"/>
</dbReference>
<feature type="transmembrane region" description="Helical" evidence="15">
    <location>
        <begin position="258"/>
        <end position="276"/>
    </location>
</feature>
<reference evidence="18" key="2">
    <citation type="submission" date="2025-09" db="UniProtKB">
        <authorList>
            <consortium name="Ensembl"/>
        </authorList>
    </citation>
    <scope>IDENTIFICATION</scope>
</reference>
<keyword evidence="6" id="KW-0677">Repeat</keyword>
<evidence type="ECO:0000256" key="7">
    <source>
        <dbReference type="ARBA" id="ARBA00022989"/>
    </source>
</evidence>